<reference evidence="8 9" key="1">
    <citation type="submission" date="2018-05" db="EMBL/GenBank/DDBJ databases">
        <title>Genomic Encyclopedia of Type Strains, Phase IV (KMG-IV): sequencing the most valuable type-strain genomes for metagenomic binning, comparative biology and taxonomic classification.</title>
        <authorList>
            <person name="Goeker M."/>
        </authorList>
    </citation>
    <scope>NUCLEOTIDE SEQUENCE [LARGE SCALE GENOMIC DNA]</scope>
    <source>
        <strain evidence="8 9">DSM 566</strain>
    </source>
</reference>
<comment type="subcellular location">
    <subcellularLocation>
        <location evidence="1">Cell membrane</location>
        <topology evidence="1">Multi-pass membrane protein</topology>
    </subcellularLocation>
</comment>
<comment type="similarity">
    <text evidence="2">Belongs to the UPF0410 family.</text>
</comment>
<accession>A0A318HEJ0</accession>
<dbReference type="OrthoDB" id="9811343at2"/>
<dbReference type="GO" id="GO:0005886">
    <property type="term" value="C:plasma membrane"/>
    <property type="evidence" value="ECO:0007669"/>
    <property type="project" value="UniProtKB-SubCell"/>
</dbReference>
<keyword evidence="9" id="KW-1185">Reference proteome</keyword>
<feature type="transmembrane region" description="Helical" evidence="7">
    <location>
        <begin position="28"/>
        <end position="47"/>
    </location>
</feature>
<gene>
    <name evidence="8" type="ORF">C7444_103261</name>
</gene>
<dbReference type="Pfam" id="PF04226">
    <property type="entry name" value="Transgly_assoc"/>
    <property type="match status" value="1"/>
</dbReference>
<dbReference type="PANTHER" id="PTHR33884:SF7">
    <property type="entry name" value="BSL8023 PROTEIN"/>
    <property type="match status" value="1"/>
</dbReference>
<comment type="caution">
    <text evidence="8">The sequence shown here is derived from an EMBL/GenBank/DDBJ whole genome shotgun (WGS) entry which is preliminary data.</text>
</comment>
<evidence type="ECO:0000256" key="3">
    <source>
        <dbReference type="ARBA" id="ARBA00022475"/>
    </source>
</evidence>
<proteinExistence type="inferred from homology"/>
<protein>
    <submittedName>
        <fullName evidence="8">Putative membrane protein YeaQ/YmgE (Transglycosylase-associated protein family)</fullName>
    </submittedName>
</protein>
<organism evidence="8 9">
    <name type="scientific">Sphaerotilus hippei</name>
    <dbReference type="NCBI Taxonomy" id="744406"/>
    <lineage>
        <taxon>Bacteria</taxon>
        <taxon>Pseudomonadati</taxon>
        <taxon>Pseudomonadota</taxon>
        <taxon>Betaproteobacteria</taxon>
        <taxon>Burkholderiales</taxon>
        <taxon>Sphaerotilaceae</taxon>
        <taxon>Sphaerotilus</taxon>
    </lineage>
</organism>
<keyword evidence="5 7" id="KW-1133">Transmembrane helix</keyword>
<dbReference type="AlphaFoldDB" id="A0A318HEJ0"/>
<dbReference type="Proteomes" id="UP000247811">
    <property type="component" value="Unassembled WGS sequence"/>
</dbReference>
<evidence type="ECO:0000313" key="8">
    <source>
        <dbReference type="EMBL" id="PXW98163.1"/>
    </source>
</evidence>
<evidence type="ECO:0000256" key="2">
    <source>
        <dbReference type="ARBA" id="ARBA00011006"/>
    </source>
</evidence>
<dbReference type="PANTHER" id="PTHR33884">
    <property type="entry name" value="UPF0410 PROTEIN YMGE"/>
    <property type="match status" value="1"/>
</dbReference>
<evidence type="ECO:0000256" key="1">
    <source>
        <dbReference type="ARBA" id="ARBA00004651"/>
    </source>
</evidence>
<sequence length="86" mass="8816">MQFVWMVLVGFVVGLVARWILPGTQSLGFILTSVLGIAGSFLAGMVGQQLGWYAVGRPAGFIASVVGAAILLYVVGKLKGGSSGTT</sequence>
<dbReference type="RefSeq" id="WP_110399727.1">
    <property type="nucleotide sequence ID" value="NZ_QJJS01000003.1"/>
</dbReference>
<dbReference type="EMBL" id="QJJS01000003">
    <property type="protein sequence ID" value="PXW98163.1"/>
    <property type="molecule type" value="Genomic_DNA"/>
</dbReference>
<evidence type="ECO:0000256" key="7">
    <source>
        <dbReference type="SAM" id="Phobius"/>
    </source>
</evidence>
<keyword evidence="6 7" id="KW-0472">Membrane</keyword>
<evidence type="ECO:0000256" key="5">
    <source>
        <dbReference type="ARBA" id="ARBA00022989"/>
    </source>
</evidence>
<name>A0A318HEJ0_9BURK</name>
<dbReference type="InterPro" id="IPR007341">
    <property type="entry name" value="Transgly_assoc"/>
</dbReference>
<evidence type="ECO:0000256" key="4">
    <source>
        <dbReference type="ARBA" id="ARBA00022692"/>
    </source>
</evidence>
<evidence type="ECO:0000313" key="9">
    <source>
        <dbReference type="Proteomes" id="UP000247811"/>
    </source>
</evidence>
<evidence type="ECO:0000256" key="6">
    <source>
        <dbReference type="ARBA" id="ARBA00023136"/>
    </source>
</evidence>
<keyword evidence="4 7" id="KW-0812">Transmembrane</keyword>
<keyword evidence="3" id="KW-1003">Cell membrane</keyword>
<feature type="transmembrane region" description="Helical" evidence="7">
    <location>
        <begin position="59"/>
        <end position="76"/>
    </location>
</feature>